<sequence>MPFCRQSTLATFTRLMMPISYNKAYENMCSHHAVIMRLPSQKSGWFALSKKPSLHSFANPAAQLL</sequence>
<gene>
    <name evidence="1" type="ORF">Lpp7_06912</name>
</gene>
<proteinExistence type="predicted"/>
<evidence type="ECO:0000313" key="2">
    <source>
        <dbReference type="Proteomes" id="UP000014303"/>
    </source>
</evidence>
<evidence type="ECO:0000313" key="1">
    <source>
        <dbReference type="EMBL" id="EPC52798.1"/>
    </source>
</evidence>
<protein>
    <submittedName>
        <fullName evidence="1">Uncharacterized protein</fullName>
    </submittedName>
</protein>
<organism evidence="1 2">
    <name type="scientific">Lacticaseibacillus paracasei subsp. paracasei Lpp7</name>
    <dbReference type="NCBI Taxonomy" id="1256200"/>
    <lineage>
        <taxon>Bacteria</taxon>
        <taxon>Bacillati</taxon>
        <taxon>Bacillota</taxon>
        <taxon>Bacilli</taxon>
        <taxon>Lactobacillales</taxon>
        <taxon>Lactobacillaceae</taxon>
        <taxon>Lacticaseibacillus</taxon>
    </lineage>
</organism>
<name>A0A8E0MA73_LACPA</name>
<reference evidence="1 2" key="1">
    <citation type="journal article" date="2013" name="PLoS ONE">
        <title>Lactobacillus paracasei comparative genomics: towards species pan-genome definition and exploitation of diversity.</title>
        <authorList>
            <person name="Smokvina T."/>
            <person name="Wels M."/>
            <person name="Polka J."/>
            <person name="Chervaux C."/>
            <person name="Brisse S."/>
            <person name="Boekhorst J."/>
            <person name="van Hylckama Vlieg J.E."/>
            <person name="Siezen R.J."/>
        </authorList>
    </citation>
    <scope>NUCLEOTIDE SEQUENCE [LARGE SCALE GENOMIC DNA]</scope>
    <source>
        <strain evidence="1 2">Lpp7</strain>
    </source>
</reference>
<accession>A0A8E0MA73</accession>
<dbReference type="Proteomes" id="UP000014303">
    <property type="component" value="Unassembled WGS sequence"/>
</dbReference>
<dbReference type="EMBL" id="ANJV01000084">
    <property type="protein sequence ID" value="EPC52798.1"/>
    <property type="molecule type" value="Genomic_DNA"/>
</dbReference>
<comment type="caution">
    <text evidence="1">The sequence shown here is derived from an EMBL/GenBank/DDBJ whole genome shotgun (WGS) entry which is preliminary data.</text>
</comment>
<dbReference type="AlphaFoldDB" id="A0A8E0MA73"/>